<feature type="domain" description="PPM-type phosphatase" evidence="1">
    <location>
        <begin position="50"/>
        <end position="287"/>
    </location>
</feature>
<reference evidence="3" key="1">
    <citation type="submission" date="2017-04" db="EMBL/GenBank/DDBJ databases">
        <authorList>
            <person name="Varghese N."/>
            <person name="Submissions S."/>
        </authorList>
    </citation>
    <scope>NUCLEOTIDE SEQUENCE [LARGE SCALE GENOMIC DNA]</scope>
    <source>
        <strain evidence="3">VKM Ac-2121</strain>
    </source>
</reference>
<dbReference type="AlphaFoldDB" id="A0A1X7N746"/>
<dbReference type="InterPro" id="IPR001932">
    <property type="entry name" value="PPM-type_phosphatase-like_dom"/>
</dbReference>
<name>A0A1X7N746_9MICO</name>
<evidence type="ECO:0000313" key="2">
    <source>
        <dbReference type="EMBL" id="SMH32613.1"/>
    </source>
</evidence>
<dbReference type="STRING" id="1891671.SAMN06295885_0762"/>
<dbReference type="EMBL" id="FXBM01000001">
    <property type="protein sequence ID" value="SMH32613.1"/>
    <property type="molecule type" value="Genomic_DNA"/>
</dbReference>
<protein>
    <submittedName>
        <fullName evidence="2">Serine/threonine protein phosphatase PrpC</fullName>
    </submittedName>
</protein>
<dbReference type="SMART" id="SM00331">
    <property type="entry name" value="PP2C_SIG"/>
    <property type="match status" value="1"/>
</dbReference>
<accession>A0A1X7N746</accession>
<dbReference type="Pfam" id="PF13672">
    <property type="entry name" value="PP2C_2"/>
    <property type="match status" value="1"/>
</dbReference>
<gene>
    <name evidence="2" type="ORF">SAMN06295885_0762</name>
</gene>
<dbReference type="InterPro" id="IPR036457">
    <property type="entry name" value="PPM-type-like_dom_sf"/>
</dbReference>
<dbReference type="SUPFAM" id="SSF81606">
    <property type="entry name" value="PP2C-like"/>
    <property type="match status" value="1"/>
</dbReference>
<evidence type="ECO:0000313" key="3">
    <source>
        <dbReference type="Proteomes" id="UP000193711"/>
    </source>
</evidence>
<dbReference type="PROSITE" id="PS51746">
    <property type="entry name" value="PPM_2"/>
    <property type="match status" value="1"/>
</dbReference>
<dbReference type="Proteomes" id="UP000193711">
    <property type="component" value="Unassembled WGS sequence"/>
</dbReference>
<evidence type="ECO:0000259" key="1">
    <source>
        <dbReference type="PROSITE" id="PS51746"/>
    </source>
</evidence>
<dbReference type="Gene3D" id="3.60.40.10">
    <property type="entry name" value="PPM-type phosphatase domain"/>
    <property type="match status" value="1"/>
</dbReference>
<organism evidence="2 3">
    <name type="scientific">Rathayibacter oskolensis</name>
    <dbReference type="NCBI Taxonomy" id="1891671"/>
    <lineage>
        <taxon>Bacteria</taxon>
        <taxon>Bacillati</taxon>
        <taxon>Actinomycetota</taxon>
        <taxon>Actinomycetes</taxon>
        <taxon>Micrococcales</taxon>
        <taxon>Microbacteriaceae</taxon>
        <taxon>Rathayibacter</taxon>
    </lineage>
</organism>
<keyword evidence="3" id="KW-1185">Reference proteome</keyword>
<dbReference type="OrthoDB" id="491589at2"/>
<proteinExistence type="predicted"/>
<sequence>MPRTDGLAPLARYTIGEPGLAFDGVRASLTSGVRAPHDTVVDALDHPRLSLRAASVRGLVHRDAGTPRQDAFRVAEGDQTIVIAVADGVGSLPLSHVAAQCAVDAAVELVIAGGAHLQRADPVAWGALFDRISEIVRHEASTVHAGEAREAMATTLCCAVVDLEAQVVVTAGVGDSSCFLLRDGAWESLSGGKERASASGVVSNRTEVLPARVRTRVVVRETEVRPGDALVVASDGIGDAIGDGGSTSAATLAEWWRTAPAPLDFAAQVGFGRLSFTDDRTAVVGWLLGPDRA</sequence>
<dbReference type="RefSeq" id="WP_085475236.1">
    <property type="nucleotide sequence ID" value="NZ_FXBM01000001.1"/>
</dbReference>